<dbReference type="GO" id="GO:1902975">
    <property type="term" value="P:mitotic DNA replication initiation"/>
    <property type="evidence" value="ECO:0007669"/>
    <property type="project" value="TreeGrafter"/>
</dbReference>
<dbReference type="GO" id="GO:0000811">
    <property type="term" value="C:GINS complex"/>
    <property type="evidence" value="ECO:0007669"/>
    <property type="project" value="UniProtKB-UniRule"/>
</dbReference>
<dbReference type="CDD" id="cd11713">
    <property type="entry name" value="GINS_A_psf3"/>
    <property type="match status" value="1"/>
</dbReference>
<keyword evidence="4 6" id="KW-0235">DNA replication</keyword>
<evidence type="ECO:0000259" key="8">
    <source>
        <dbReference type="Pfam" id="PF05916"/>
    </source>
</evidence>
<comment type="subunit">
    <text evidence="6">Component of the GINS complex.</text>
</comment>
<evidence type="ECO:0000256" key="2">
    <source>
        <dbReference type="ARBA" id="ARBA00006343"/>
    </source>
</evidence>
<dbReference type="SUPFAM" id="SSF158573">
    <property type="entry name" value="GINS helical bundle-like"/>
    <property type="match status" value="1"/>
</dbReference>
<feature type="region of interest" description="Disordered" evidence="7">
    <location>
        <begin position="183"/>
        <end position="208"/>
    </location>
</feature>
<evidence type="ECO:0000313" key="9">
    <source>
        <dbReference type="EMBL" id="KAG9321996.1"/>
    </source>
</evidence>
<proteinExistence type="inferred from homology"/>
<evidence type="ECO:0000313" key="10">
    <source>
        <dbReference type="Proteomes" id="UP000717515"/>
    </source>
</evidence>
<dbReference type="AlphaFoldDB" id="A0A9P8CX75"/>
<comment type="caution">
    <text evidence="9">The sequence shown here is derived from an EMBL/GenBank/DDBJ whole genome shotgun (WGS) entry which is preliminary data.</text>
</comment>
<evidence type="ECO:0000256" key="6">
    <source>
        <dbReference type="RuleBase" id="RU367161"/>
    </source>
</evidence>
<protein>
    <recommendedName>
        <fullName evidence="3 6">DNA replication complex GINS protein PSF3</fullName>
    </recommendedName>
</protein>
<evidence type="ECO:0000256" key="5">
    <source>
        <dbReference type="ARBA" id="ARBA00023242"/>
    </source>
</evidence>
<dbReference type="InterPro" id="IPR036224">
    <property type="entry name" value="GINS_bundle-like_dom_sf"/>
</dbReference>
<gene>
    <name evidence="9" type="ORF">KVV02_008159</name>
</gene>
<dbReference type="Pfam" id="PF05916">
    <property type="entry name" value="Sld5"/>
    <property type="match status" value="1"/>
</dbReference>
<dbReference type="SUPFAM" id="SSF160059">
    <property type="entry name" value="PriA/YqbF domain"/>
    <property type="match status" value="1"/>
</dbReference>
<name>A0A9P8CX75_MORAP</name>
<dbReference type="PANTHER" id="PTHR22768:SF0">
    <property type="entry name" value="DNA REPLICATION COMPLEX GINS PROTEIN PSF3"/>
    <property type="match status" value="1"/>
</dbReference>
<reference evidence="9" key="1">
    <citation type="submission" date="2021-07" db="EMBL/GenBank/DDBJ databases">
        <title>Draft genome of Mortierella alpina, strain LL118, isolated from an aspen leaf litter sample.</title>
        <authorList>
            <person name="Yang S."/>
            <person name="Vinatzer B.A."/>
        </authorList>
    </citation>
    <scope>NUCLEOTIDE SEQUENCE</scope>
    <source>
        <strain evidence="9">LL118</strain>
    </source>
</reference>
<evidence type="ECO:0000256" key="1">
    <source>
        <dbReference type="ARBA" id="ARBA00004123"/>
    </source>
</evidence>
<feature type="domain" description="GINS subunit" evidence="8">
    <location>
        <begin position="130"/>
        <end position="208"/>
    </location>
</feature>
<accession>A0A9P8CX75</accession>
<sequence length="208" mass="23779">MDSSITSITIIKIRPLACMKSGWTIRKVLGSCRHGHETQAAHKAEFCPTVTKRRLFFSERVYFDSLLYSGLHQHGAPSMEDYYDIDSILAEDQLKAGSRIDIPFWLAREIVDHPEGTVPMDIETPEFYGPKVRNGLRAEATVVDLPKLCPNFFRFGTHFLQLIEDNKLAKVLEEAFKARLQRTMDHTQSGGNSNSTEYLNRLDETERE</sequence>
<dbReference type="InterPro" id="IPR038437">
    <property type="entry name" value="GINS_Psf3_sf"/>
</dbReference>
<comment type="similarity">
    <text evidence="2 6">Belongs to the GINS3/PSF3 family.</text>
</comment>
<evidence type="ECO:0000256" key="3">
    <source>
        <dbReference type="ARBA" id="ARBA00015140"/>
    </source>
</evidence>
<dbReference type="InterPro" id="IPR010492">
    <property type="entry name" value="GINS_Psf3"/>
</dbReference>
<dbReference type="PANTHER" id="PTHR22768">
    <property type="entry name" value="DNA REPLICATION COMPLEX GINS PROTEIN PSF3"/>
    <property type="match status" value="1"/>
</dbReference>
<comment type="function">
    <text evidence="6">The GINS complex plays an essential role in the initiation of DNA replication.</text>
</comment>
<evidence type="ECO:0000256" key="7">
    <source>
        <dbReference type="SAM" id="MobiDB-lite"/>
    </source>
</evidence>
<dbReference type="Proteomes" id="UP000717515">
    <property type="component" value="Unassembled WGS sequence"/>
</dbReference>
<comment type="subcellular location">
    <subcellularLocation>
        <location evidence="1 6">Nucleus</location>
    </subcellularLocation>
</comment>
<keyword evidence="5 6" id="KW-0539">Nucleus</keyword>
<dbReference type="EMBL" id="JAIFTL010000171">
    <property type="protein sequence ID" value="KAG9321996.1"/>
    <property type="molecule type" value="Genomic_DNA"/>
</dbReference>
<dbReference type="InterPro" id="IPR021151">
    <property type="entry name" value="GINS_A"/>
</dbReference>
<evidence type="ECO:0000256" key="4">
    <source>
        <dbReference type="ARBA" id="ARBA00022705"/>
    </source>
</evidence>
<organism evidence="9 10">
    <name type="scientific">Mortierella alpina</name>
    <name type="common">Oleaginous fungus</name>
    <name type="synonym">Mortierella renispora</name>
    <dbReference type="NCBI Taxonomy" id="64518"/>
    <lineage>
        <taxon>Eukaryota</taxon>
        <taxon>Fungi</taxon>
        <taxon>Fungi incertae sedis</taxon>
        <taxon>Mucoromycota</taxon>
        <taxon>Mortierellomycotina</taxon>
        <taxon>Mortierellomycetes</taxon>
        <taxon>Mortierellales</taxon>
        <taxon>Mortierellaceae</taxon>
        <taxon>Mortierella</taxon>
    </lineage>
</organism>
<feature type="compositionally biased region" description="Polar residues" evidence="7">
    <location>
        <begin position="186"/>
        <end position="198"/>
    </location>
</feature>
<dbReference type="Gene3D" id="1.20.58.2050">
    <property type="match status" value="1"/>
</dbReference>